<feature type="non-terminal residue" evidence="2">
    <location>
        <position position="105"/>
    </location>
</feature>
<feature type="compositionally biased region" description="Basic and acidic residues" evidence="1">
    <location>
        <begin position="16"/>
        <end position="40"/>
    </location>
</feature>
<dbReference type="Proteomes" id="UP000789759">
    <property type="component" value="Unassembled WGS sequence"/>
</dbReference>
<evidence type="ECO:0000313" key="2">
    <source>
        <dbReference type="EMBL" id="CAG8834923.1"/>
    </source>
</evidence>
<name>A0A9N9KIW4_9GLOM</name>
<feature type="region of interest" description="Disordered" evidence="1">
    <location>
        <begin position="1"/>
        <end position="105"/>
    </location>
</feature>
<organism evidence="2 3">
    <name type="scientific">Cetraspora pellucida</name>
    <dbReference type="NCBI Taxonomy" id="1433469"/>
    <lineage>
        <taxon>Eukaryota</taxon>
        <taxon>Fungi</taxon>
        <taxon>Fungi incertae sedis</taxon>
        <taxon>Mucoromycota</taxon>
        <taxon>Glomeromycotina</taxon>
        <taxon>Glomeromycetes</taxon>
        <taxon>Diversisporales</taxon>
        <taxon>Gigasporaceae</taxon>
        <taxon>Cetraspora</taxon>
    </lineage>
</organism>
<dbReference type="AlphaFoldDB" id="A0A9N9KIW4"/>
<accession>A0A9N9KIW4</accession>
<comment type="caution">
    <text evidence="2">The sequence shown here is derived from an EMBL/GenBank/DDBJ whole genome shotgun (WGS) entry which is preliminary data.</text>
</comment>
<reference evidence="2" key="1">
    <citation type="submission" date="2021-06" db="EMBL/GenBank/DDBJ databases">
        <authorList>
            <person name="Kallberg Y."/>
            <person name="Tangrot J."/>
            <person name="Rosling A."/>
        </authorList>
    </citation>
    <scope>NUCLEOTIDE SEQUENCE</scope>
    <source>
        <strain evidence="2">FL966</strain>
    </source>
</reference>
<feature type="non-terminal residue" evidence="2">
    <location>
        <position position="1"/>
    </location>
</feature>
<sequence length="105" mass="11816">LHQQYQDFKIRIGSYSKEKSANIRPEQEPHKSSSTNKEENPYLQDDTSIIDGVGLQENDITQDKQKGPLSPLMEIDNNKRNSTPSKDKDLSPDPISAPHDELAAL</sequence>
<protein>
    <submittedName>
        <fullName evidence="2">19531_t:CDS:1</fullName>
    </submittedName>
</protein>
<evidence type="ECO:0000256" key="1">
    <source>
        <dbReference type="SAM" id="MobiDB-lite"/>
    </source>
</evidence>
<proteinExistence type="predicted"/>
<dbReference type="EMBL" id="CAJVQA010074744">
    <property type="protein sequence ID" value="CAG8834923.1"/>
    <property type="molecule type" value="Genomic_DNA"/>
</dbReference>
<keyword evidence="3" id="KW-1185">Reference proteome</keyword>
<evidence type="ECO:0000313" key="3">
    <source>
        <dbReference type="Proteomes" id="UP000789759"/>
    </source>
</evidence>
<gene>
    <name evidence="2" type="ORF">CPELLU_LOCUS21174</name>
</gene>